<dbReference type="Proteomes" id="UP000251993">
    <property type="component" value="Chromosome"/>
</dbReference>
<proteinExistence type="predicted"/>
<sequence>MVLNLIGCDSPHQTETTMKEDKQLFYILALDWQWAYDSAAVKKLFKDSTKVKKLVLTDSCFSDEDRNIWLNTNIEEVKAHILEKYLYSKYRLKELERIGIPVKKIITPAELKVLKQEALLGYIMAHKTINYQQMLILQEESQPFLFIGESIIRFLKVRIDEDERLREGELKELSKFLDVIDNTPFIVVIDKDLYFHLSSNNHHP</sequence>
<protein>
    <submittedName>
        <fullName evidence="1">Uncharacterized protein</fullName>
    </submittedName>
</protein>
<dbReference type="EMBL" id="CP030850">
    <property type="protein sequence ID" value="AXE20833.1"/>
    <property type="molecule type" value="Genomic_DNA"/>
</dbReference>
<gene>
    <name evidence="1" type="ORF">DR864_25410</name>
</gene>
<evidence type="ECO:0000313" key="2">
    <source>
        <dbReference type="Proteomes" id="UP000251993"/>
    </source>
</evidence>
<keyword evidence="2" id="KW-1185">Reference proteome</keyword>
<evidence type="ECO:0000313" key="1">
    <source>
        <dbReference type="EMBL" id="AXE20833.1"/>
    </source>
</evidence>
<dbReference type="AlphaFoldDB" id="A0A344TQB2"/>
<dbReference type="KEGG" id="run:DR864_25410"/>
<accession>A0A344TQB2</accession>
<reference evidence="1 2" key="1">
    <citation type="submission" date="2018-07" db="EMBL/GenBank/DDBJ databases">
        <title>Genome sequencing of Runella.</title>
        <authorList>
            <person name="Baek M.-G."/>
            <person name="Yi H."/>
        </authorList>
    </citation>
    <scope>NUCLEOTIDE SEQUENCE [LARGE SCALE GENOMIC DNA]</scope>
    <source>
        <strain evidence="1 2">HYN0085</strain>
    </source>
</reference>
<organism evidence="1 2">
    <name type="scientific">Runella rosea</name>
    <dbReference type="NCBI Taxonomy" id="2259595"/>
    <lineage>
        <taxon>Bacteria</taxon>
        <taxon>Pseudomonadati</taxon>
        <taxon>Bacteroidota</taxon>
        <taxon>Cytophagia</taxon>
        <taxon>Cytophagales</taxon>
        <taxon>Spirosomataceae</taxon>
        <taxon>Runella</taxon>
    </lineage>
</organism>
<name>A0A344TQB2_9BACT</name>